<dbReference type="InterPro" id="IPR001343">
    <property type="entry name" value="Hemolysn_Ca-bd"/>
</dbReference>
<dbReference type="Pfam" id="PF00353">
    <property type="entry name" value="HemolysinCabind"/>
    <property type="match status" value="1"/>
</dbReference>
<accession>A0A370HNV5</accession>
<gene>
    <name evidence="2" type="ORF">DES45_103398</name>
</gene>
<evidence type="ECO:0000313" key="3">
    <source>
        <dbReference type="Proteomes" id="UP000254925"/>
    </source>
</evidence>
<dbReference type="CDD" id="cd11304">
    <property type="entry name" value="Cadherin_repeat"/>
    <property type="match status" value="1"/>
</dbReference>
<dbReference type="InterPro" id="IPR002126">
    <property type="entry name" value="Cadherin-like_dom"/>
</dbReference>
<feature type="domain" description="Cadherin" evidence="1">
    <location>
        <begin position="347"/>
        <end position="453"/>
    </location>
</feature>
<protein>
    <recommendedName>
        <fullName evidence="1">Cadherin domain-containing protein</fullName>
    </recommendedName>
</protein>
<dbReference type="SUPFAM" id="SSF51120">
    <property type="entry name" value="beta-Roll"/>
    <property type="match status" value="1"/>
</dbReference>
<keyword evidence="3" id="KW-1185">Reference proteome</keyword>
<dbReference type="PROSITE" id="PS50268">
    <property type="entry name" value="CADHERIN_2"/>
    <property type="match status" value="1"/>
</dbReference>
<dbReference type="PROSITE" id="PS00330">
    <property type="entry name" value="HEMOLYSIN_CALCIUM"/>
    <property type="match status" value="1"/>
</dbReference>
<dbReference type="AlphaFoldDB" id="A0A370HNV5"/>
<dbReference type="GO" id="GO:0005509">
    <property type="term" value="F:calcium ion binding"/>
    <property type="evidence" value="ECO:0007669"/>
    <property type="project" value="InterPro"/>
</dbReference>
<dbReference type="SUPFAM" id="SSF49313">
    <property type="entry name" value="Cadherin-like"/>
    <property type="match status" value="1"/>
</dbReference>
<evidence type="ECO:0000313" key="2">
    <source>
        <dbReference type="EMBL" id="RDI60137.1"/>
    </source>
</evidence>
<name>A0A370HNV5_9HYPH</name>
<dbReference type="OrthoDB" id="8016047at2"/>
<dbReference type="InterPro" id="IPR018511">
    <property type="entry name" value="Hemolysin-typ_Ca-bd_CS"/>
</dbReference>
<dbReference type="Gene3D" id="2.60.40.60">
    <property type="entry name" value="Cadherins"/>
    <property type="match status" value="1"/>
</dbReference>
<dbReference type="GO" id="GO:0016020">
    <property type="term" value="C:membrane"/>
    <property type="evidence" value="ECO:0007669"/>
    <property type="project" value="InterPro"/>
</dbReference>
<dbReference type="InterPro" id="IPR011049">
    <property type="entry name" value="Serralysin-like_metalloprot_C"/>
</dbReference>
<evidence type="ECO:0000259" key="1">
    <source>
        <dbReference type="PROSITE" id="PS50268"/>
    </source>
</evidence>
<comment type="caution">
    <text evidence="2">The sequence shown here is derived from an EMBL/GenBank/DDBJ whole genome shotgun (WGS) entry which is preliminary data.</text>
</comment>
<dbReference type="RefSeq" id="WP_147282381.1">
    <property type="nucleotide sequence ID" value="NZ_QQBB01000003.1"/>
</dbReference>
<dbReference type="InterPro" id="IPR015919">
    <property type="entry name" value="Cadherin-like_sf"/>
</dbReference>
<dbReference type="GO" id="GO:0007156">
    <property type="term" value="P:homophilic cell adhesion via plasma membrane adhesion molecules"/>
    <property type="evidence" value="ECO:0007669"/>
    <property type="project" value="InterPro"/>
</dbReference>
<reference evidence="2 3" key="1">
    <citation type="submission" date="2018-07" db="EMBL/GenBank/DDBJ databases">
        <title>Genomic Encyclopedia of Type Strains, Phase IV (KMG-IV): sequencing the most valuable type-strain genomes for metagenomic binning, comparative biology and taxonomic classification.</title>
        <authorList>
            <person name="Goeker M."/>
        </authorList>
    </citation>
    <scope>NUCLEOTIDE SEQUENCE [LARGE SCALE GENOMIC DNA]</scope>
    <source>
        <strain evidence="2 3">DSM 14364</strain>
    </source>
</reference>
<dbReference type="Gene3D" id="2.150.10.10">
    <property type="entry name" value="Serralysin-like metalloprotease, C-terminal"/>
    <property type="match status" value="1"/>
</dbReference>
<dbReference type="PRINTS" id="PR00313">
    <property type="entry name" value="CABNDNGRPT"/>
</dbReference>
<proteinExistence type="predicted"/>
<sequence>MTIPKFGSETRVNVTTADDQVSQSVTALADGGWVVTWASDGQDGNRSGVYQQRFDHNGTAASSADQLVNVTTADDQFEPSVVALADGGWVVTWTSWAQDGIAGGIYQQRFDRNGTATSVADRLVNVTTAGDQIESSVTALADGGWVVTWASDGQDGSDYGVYQQRFDRNGTAAFTADRLVNVITAGRQIGSSVVALADGGWVVTWMSWGQDGDRYGVYQQWFDRNGNAASVADRLVNVTTAGNQGQTSVTALEDGGWIVVWTSYDENYTNGEIYMQVFDRNGVAASPDDILVSTTSSGMKRLPRATALADGGWVVTWTSDQTGDSNVYQQRFLPEKAPHDLTLSASTVQEGAGAGTPVGAVAGQDANVGTTGDVLTYTLLDDAGGRFRLDGDRILVADGSKLDFEQATSHTIRVKVTDRAGNAFEKEFAIAVTDIADTGGGGGGGGGGGTPIPVDLVLRGTTGANVLTGGGGNDTLYGKAGKDVLTGGAGKDVFVFDTKPNKKTNLDTITDFSVADDPIWLDNAVFKKLGKGSASKPGALKKAFFKVADKAKDGNDYLVYNKKTGILYYDADGSGSGKAVEIAKLAKNLKLTAADFFVI</sequence>
<dbReference type="Proteomes" id="UP000254925">
    <property type="component" value="Unassembled WGS sequence"/>
</dbReference>
<organism evidence="2 3">
    <name type="scientific">Microvirga subterranea</name>
    <dbReference type="NCBI Taxonomy" id="186651"/>
    <lineage>
        <taxon>Bacteria</taxon>
        <taxon>Pseudomonadati</taxon>
        <taxon>Pseudomonadota</taxon>
        <taxon>Alphaproteobacteria</taxon>
        <taxon>Hyphomicrobiales</taxon>
        <taxon>Methylobacteriaceae</taxon>
        <taxon>Microvirga</taxon>
    </lineage>
</organism>
<dbReference type="EMBL" id="QQBB01000003">
    <property type="protein sequence ID" value="RDI60137.1"/>
    <property type="molecule type" value="Genomic_DNA"/>
</dbReference>